<dbReference type="AlphaFoldDB" id="A0A5U4EBU2"/>
<dbReference type="RefSeq" id="WP_130559584.1">
    <property type="nucleotide sequence ID" value="NZ_MXMH01000008.1"/>
</dbReference>
<sequence length="101" mass="11101">MNQNHDTHVKRVCTKHNHYSKVIKNLVGKSKSSTGYSRCASCALEAGMLQAALGLPKASAELALKYLPESHSGLNKERDALEAYNLGYDSYTNPEDFNIVS</sequence>
<comment type="caution">
    <text evidence="1">The sequence shown here is derived from an EMBL/GenBank/DDBJ whole genome shotgun (WGS) entry which is preliminary data.</text>
</comment>
<accession>A0A5U4EBU2</accession>
<proteinExistence type="predicted"/>
<gene>
    <name evidence="1" type="ORF">AB612_12985</name>
    <name evidence="2" type="ORF">C3073_14435</name>
</gene>
<organism evidence="1">
    <name type="scientific">Salmonella enterica</name>
    <name type="common">Salmonella choleraesuis</name>
    <dbReference type="NCBI Taxonomy" id="28901"/>
    <lineage>
        <taxon>Bacteria</taxon>
        <taxon>Pseudomonadati</taxon>
        <taxon>Pseudomonadota</taxon>
        <taxon>Gammaproteobacteria</taxon>
        <taxon>Enterobacterales</taxon>
        <taxon>Enterobacteriaceae</taxon>
        <taxon>Salmonella</taxon>
    </lineage>
</organism>
<reference evidence="2" key="1">
    <citation type="submission" date="2018-07" db="EMBL/GenBank/DDBJ databases">
        <authorList>
            <consortium name="PulseNet: The National Subtyping Network for Foodborne Disease Surveillance"/>
            <person name="Tarr C.L."/>
            <person name="Trees E."/>
            <person name="Katz L.S."/>
            <person name="Carleton-Romer H.A."/>
            <person name="Stroika S."/>
            <person name="Kucerova Z."/>
            <person name="Roache K.F."/>
            <person name="Sabol A.L."/>
            <person name="Besser J."/>
            <person name="Gerner-Smidt P."/>
        </authorList>
    </citation>
    <scope>NUCLEOTIDE SEQUENCE</scope>
    <source>
        <strain evidence="2">PNUSAS031571</strain>
    </source>
</reference>
<name>A0A5U4EBU2_SALER</name>
<reference evidence="1" key="2">
    <citation type="submission" date="2018-07" db="EMBL/GenBank/DDBJ databases">
        <authorList>
            <consortium name="GenomeTrakr network: Whole genome sequencing for foodborne pathogen traceback"/>
        </authorList>
    </citation>
    <scope>NUCLEOTIDE SEQUENCE</scope>
    <source>
        <strain evidence="1">CFSAN029981</strain>
    </source>
</reference>
<dbReference type="EMBL" id="AAGMLS010000014">
    <property type="protein sequence ID" value="EBP8786657.1"/>
    <property type="molecule type" value="Genomic_DNA"/>
</dbReference>
<protein>
    <submittedName>
        <fullName evidence="1">Uncharacterized protein</fullName>
    </submittedName>
</protein>
<evidence type="ECO:0000313" key="1">
    <source>
        <dbReference type="EMBL" id="EBP8786657.1"/>
    </source>
</evidence>
<evidence type="ECO:0000313" key="2">
    <source>
        <dbReference type="EMBL" id="ECF8220561.1"/>
    </source>
</evidence>
<dbReference type="EMBL" id="AAIMKU010000007">
    <property type="protein sequence ID" value="ECF8220561.1"/>
    <property type="molecule type" value="Genomic_DNA"/>
</dbReference>